<dbReference type="FunFam" id="1.10.238.10:FF:000104">
    <property type="entry name" value="calumenin isoform X1"/>
    <property type="match status" value="1"/>
</dbReference>
<evidence type="ECO:0000256" key="2">
    <source>
        <dbReference type="ARBA" id="ARBA00004319"/>
    </source>
</evidence>
<feature type="domain" description="EF-hand" evidence="23">
    <location>
        <begin position="182"/>
        <end position="217"/>
    </location>
</feature>
<sequence length="309" mass="35830">MLRVAVLCFLFSVAAGDTQPGLHGDRPLMKLLNVDQPNHDFDHRAFLGREQARAFDRLPPEESRRRLGMMVDRMDADSDGMVTGEELKKWIRKAQQRHIHTNVDLQWNDFDLNKDGLITWAEYRNATYGSYLDDPQVDSESHYSNMLARDERRFKVADTNGDMIADRREFTAFLHPEDHEYMKHIVVQETIEDLDKNADGFIDLEEYIGDMYSKVDGEAEPEWVASERQQFSEFRDKNGDGKMDREETLDWILPSDYDLAEAEAQHLMHQSDANKDGMLSKAEILDKFEVFVGSQATDFGEALLRHDEF</sequence>
<dbReference type="SMART" id="SM00054">
    <property type="entry name" value="EFh"/>
    <property type="match status" value="4"/>
</dbReference>
<dbReference type="CTD" id="415241"/>
<accession>A0A8C5N3D6</accession>
<keyword evidence="14" id="KW-0703">Sarcoplasmic reticulum</keyword>
<feature type="domain" description="EF-hand" evidence="23">
    <location>
        <begin position="62"/>
        <end position="97"/>
    </location>
</feature>
<dbReference type="GO" id="GO:0005576">
    <property type="term" value="C:extracellular region"/>
    <property type="evidence" value="ECO:0007669"/>
    <property type="project" value="UniProtKB-SubCell"/>
</dbReference>
<evidence type="ECO:0000313" key="25">
    <source>
        <dbReference type="Proteomes" id="UP000694680"/>
    </source>
</evidence>
<keyword evidence="12" id="KW-0256">Endoplasmic reticulum</keyword>
<keyword evidence="17" id="KW-0325">Glycoprotein</keyword>
<comment type="subunit">
    <text evidence="20">Interacts with PCSK6 (immature form including the propeptide); probably involved in the maturation and the secretion of PCSK6.</text>
</comment>
<reference evidence="24" key="3">
    <citation type="submission" date="2025-09" db="UniProtKB">
        <authorList>
            <consortium name="Ensembl"/>
        </authorList>
    </citation>
    <scope>IDENTIFICATION</scope>
</reference>
<comment type="function">
    <text evidence="19">Probable molecular chaperone assisting protein biosynthesis and transport in the endoplasmic reticulum. Required for the proper biosynthesis and transport of pulmonary surfactant-associated protein A/SP-A, pulmonary surfactant-associated protein D/SP-D and the lipid transporter ABCA3. By regulating both the proper expression and the degradation through the endoplasmic reticulum-associated protein degradation pathway of these proteins plays a crucial role in pulmonary surfactant homeostasis. Has an anti-fibrotic activity by negatively regulating the secretion of type I and type III collagens. This calcium-binding protein also transiently associates with immature PCSK6 and regulates its secretion.</text>
</comment>
<dbReference type="PANTHER" id="PTHR10827">
    <property type="entry name" value="RETICULOCALBIN"/>
    <property type="match status" value="1"/>
</dbReference>
<keyword evidence="10 22" id="KW-0732">Signal</keyword>
<reference evidence="24" key="2">
    <citation type="submission" date="2025-08" db="UniProtKB">
        <authorList>
            <consortium name="Ensembl"/>
        </authorList>
    </citation>
    <scope>IDENTIFICATION</scope>
</reference>
<keyword evidence="16" id="KW-0472">Membrane</keyword>
<evidence type="ECO:0000256" key="11">
    <source>
        <dbReference type="ARBA" id="ARBA00022737"/>
    </source>
</evidence>
<evidence type="ECO:0000256" key="15">
    <source>
        <dbReference type="ARBA" id="ARBA00023034"/>
    </source>
</evidence>
<evidence type="ECO:0000256" key="21">
    <source>
        <dbReference type="ARBA" id="ARBA00072696"/>
    </source>
</evidence>
<feature type="signal peptide" evidence="22">
    <location>
        <begin position="1"/>
        <end position="16"/>
    </location>
</feature>
<evidence type="ECO:0000256" key="13">
    <source>
        <dbReference type="ARBA" id="ARBA00022837"/>
    </source>
</evidence>
<dbReference type="GO" id="GO:0005509">
    <property type="term" value="F:calcium ion binding"/>
    <property type="evidence" value="ECO:0007669"/>
    <property type="project" value="InterPro"/>
</dbReference>
<feature type="chain" id="PRO_5034647383" description="Reticulocalbin-3" evidence="22">
    <location>
        <begin position="17"/>
        <end position="309"/>
    </location>
</feature>
<proteinExistence type="inferred from homology"/>
<evidence type="ECO:0000256" key="1">
    <source>
        <dbReference type="ARBA" id="ARBA00004223"/>
    </source>
</evidence>
<keyword evidence="9" id="KW-0479">Metal-binding</keyword>
<feature type="domain" description="EF-hand" evidence="23">
    <location>
        <begin position="145"/>
        <end position="180"/>
    </location>
</feature>
<keyword evidence="18" id="KW-0143">Chaperone</keyword>
<reference evidence="24" key="1">
    <citation type="submission" date="2020-06" db="EMBL/GenBank/DDBJ databases">
        <authorList>
            <consortium name="Wellcome Sanger Institute Data Sharing"/>
        </authorList>
    </citation>
    <scope>NUCLEOTIDE SEQUENCE [LARGE SCALE GENOMIC DNA]</scope>
</reference>
<name>A0A8C5N3D6_GOUWI</name>
<evidence type="ECO:0000256" key="10">
    <source>
        <dbReference type="ARBA" id="ARBA00022729"/>
    </source>
</evidence>
<keyword evidence="15" id="KW-0333">Golgi apparatus</keyword>
<keyword evidence="11" id="KW-0677">Repeat</keyword>
<dbReference type="FunFam" id="1.10.238.10:FF:000090">
    <property type="entry name" value="calumenin isoform X2"/>
    <property type="match status" value="1"/>
</dbReference>
<dbReference type="PROSITE" id="PS50222">
    <property type="entry name" value="EF_HAND_2"/>
    <property type="match status" value="5"/>
</dbReference>
<evidence type="ECO:0000256" key="19">
    <source>
        <dbReference type="ARBA" id="ARBA00056975"/>
    </source>
</evidence>
<evidence type="ECO:0000256" key="17">
    <source>
        <dbReference type="ARBA" id="ARBA00023180"/>
    </source>
</evidence>
<dbReference type="CDD" id="cd16226">
    <property type="entry name" value="EFh_CREC_Calumenin_like"/>
    <property type="match status" value="1"/>
</dbReference>
<feature type="domain" description="EF-hand" evidence="23">
    <location>
        <begin position="107"/>
        <end position="133"/>
    </location>
</feature>
<evidence type="ECO:0000256" key="22">
    <source>
        <dbReference type="SAM" id="SignalP"/>
    </source>
</evidence>
<gene>
    <name evidence="24" type="primary">calua</name>
</gene>
<evidence type="ECO:0000256" key="18">
    <source>
        <dbReference type="ARBA" id="ARBA00023186"/>
    </source>
</evidence>
<dbReference type="OrthoDB" id="293868at2759"/>
<dbReference type="RefSeq" id="XP_028305005.1">
    <property type="nucleotide sequence ID" value="XM_028449204.1"/>
</dbReference>
<dbReference type="GO" id="GO:0033018">
    <property type="term" value="C:sarcoplasmic reticulum lumen"/>
    <property type="evidence" value="ECO:0007669"/>
    <property type="project" value="UniProtKB-SubCell"/>
</dbReference>
<evidence type="ECO:0000313" key="24">
    <source>
        <dbReference type="Ensembl" id="ENSGWIP00000028885.1"/>
    </source>
</evidence>
<feature type="domain" description="EF-hand" evidence="23">
    <location>
        <begin position="259"/>
        <end position="294"/>
    </location>
</feature>
<dbReference type="Proteomes" id="UP000694680">
    <property type="component" value="Chromosome 6"/>
</dbReference>
<dbReference type="GeneID" id="114464718"/>
<evidence type="ECO:0000256" key="3">
    <source>
        <dbReference type="ARBA" id="ARBA00004555"/>
    </source>
</evidence>
<dbReference type="InterPro" id="IPR011992">
    <property type="entry name" value="EF-hand-dom_pair"/>
</dbReference>
<comment type="similarity">
    <text evidence="7">Belongs to the CREC family.</text>
</comment>
<evidence type="ECO:0000256" key="4">
    <source>
        <dbReference type="ARBA" id="ARBA00004564"/>
    </source>
</evidence>
<protein>
    <recommendedName>
        <fullName evidence="21">Reticulocalbin-3</fullName>
    </recommendedName>
</protein>
<organism evidence="24 25">
    <name type="scientific">Gouania willdenowi</name>
    <name type="common">Blunt-snouted clingfish</name>
    <name type="synonym">Lepadogaster willdenowi</name>
    <dbReference type="NCBI Taxonomy" id="441366"/>
    <lineage>
        <taxon>Eukaryota</taxon>
        <taxon>Metazoa</taxon>
        <taxon>Chordata</taxon>
        <taxon>Craniata</taxon>
        <taxon>Vertebrata</taxon>
        <taxon>Euteleostomi</taxon>
        <taxon>Actinopterygii</taxon>
        <taxon>Neopterygii</taxon>
        <taxon>Teleostei</taxon>
        <taxon>Neoteleostei</taxon>
        <taxon>Acanthomorphata</taxon>
        <taxon>Ovalentaria</taxon>
        <taxon>Blenniimorphae</taxon>
        <taxon>Blenniiformes</taxon>
        <taxon>Gobiesocoidei</taxon>
        <taxon>Gobiesocidae</taxon>
        <taxon>Gobiesocinae</taxon>
        <taxon>Gouania</taxon>
    </lineage>
</organism>
<dbReference type="SUPFAM" id="SSF47473">
    <property type="entry name" value="EF-hand"/>
    <property type="match status" value="2"/>
</dbReference>
<evidence type="ECO:0000256" key="8">
    <source>
        <dbReference type="ARBA" id="ARBA00022525"/>
    </source>
</evidence>
<dbReference type="GO" id="GO:0015031">
    <property type="term" value="P:protein transport"/>
    <property type="evidence" value="ECO:0007669"/>
    <property type="project" value="UniProtKB-ARBA"/>
</dbReference>
<keyword evidence="8" id="KW-0964">Secreted</keyword>
<dbReference type="AlphaFoldDB" id="A0A8C5N3D6"/>
<evidence type="ECO:0000256" key="14">
    <source>
        <dbReference type="ARBA" id="ARBA00022951"/>
    </source>
</evidence>
<dbReference type="GO" id="GO:0005794">
    <property type="term" value="C:Golgi apparatus"/>
    <property type="evidence" value="ECO:0007669"/>
    <property type="project" value="UniProtKB-SubCell"/>
</dbReference>
<keyword evidence="13" id="KW-0106">Calcium</keyword>
<evidence type="ECO:0000259" key="23">
    <source>
        <dbReference type="PROSITE" id="PS50222"/>
    </source>
</evidence>
<evidence type="ECO:0000256" key="20">
    <source>
        <dbReference type="ARBA" id="ARBA00063143"/>
    </source>
</evidence>
<dbReference type="InterPro" id="IPR018247">
    <property type="entry name" value="EF_Hand_1_Ca_BS"/>
</dbReference>
<dbReference type="PROSITE" id="PS00018">
    <property type="entry name" value="EF_HAND_1"/>
    <property type="match status" value="4"/>
</dbReference>
<dbReference type="InterPro" id="IPR002048">
    <property type="entry name" value="EF_hand_dom"/>
</dbReference>
<dbReference type="Ensembl" id="ENSGWIT00000031542.1">
    <property type="protein sequence ID" value="ENSGWIP00000028885.1"/>
    <property type="gene ID" value="ENSGWIG00000015120.1"/>
</dbReference>
<dbReference type="GO" id="GO:0005789">
    <property type="term" value="C:endoplasmic reticulum membrane"/>
    <property type="evidence" value="ECO:0007669"/>
    <property type="project" value="UniProtKB-SubCell"/>
</dbReference>
<evidence type="ECO:0000256" key="5">
    <source>
        <dbReference type="ARBA" id="ARBA00004586"/>
    </source>
</evidence>
<dbReference type="PANTHER" id="PTHR10827:SF76">
    <property type="entry name" value="CALUMENIN"/>
    <property type="match status" value="1"/>
</dbReference>
<evidence type="ECO:0000256" key="16">
    <source>
        <dbReference type="ARBA" id="ARBA00023136"/>
    </source>
</evidence>
<dbReference type="Pfam" id="PF13499">
    <property type="entry name" value="EF-hand_7"/>
    <property type="match status" value="1"/>
</dbReference>
<dbReference type="Gene3D" id="1.10.238.10">
    <property type="entry name" value="EF-hand"/>
    <property type="match status" value="3"/>
</dbReference>
<dbReference type="GO" id="GO:0042470">
    <property type="term" value="C:melanosome"/>
    <property type="evidence" value="ECO:0007669"/>
    <property type="project" value="UniProtKB-SubCell"/>
</dbReference>
<evidence type="ECO:0000256" key="7">
    <source>
        <dbReference type="ARBA" id="ARBA00006431"/>
    </source>
</evidence>
<keyword evidence="25" id="KW-1185">Reference proteome</keyword>
<comment type="subcellular location">
    <subcellularLocation>
        <location evidence="2">Endoplasmic reticulum lumen</location>
    </subcellularLocation>
    <subcellularLocation>
        <location evidence="5">Endoplasmic reticulum membrane</location>
    </subcellularLocation>
    <subcellularLocation>
        <location evidence="3">Golgi apparatus</location>
    </subcellularLocation>
    <subcellularLocation>
        <location evidence="1">Melanosome</location>
    </subcellularLocation>
    <subcellularLocation>
        <location evidence="4">Sarcoplasmic reticulum lumen</location>
    </subcellularLocation>
    <subcellularLocation>
        <location evidence="6">Secreted</location>
    </subcellularLocation>
</comment>
<evidence type="ECO:0000256" key="12">
    <source>
        <dbReference type="ARBA" id="ARBA00022824"/>
    </source>
</evidence>
<evidence type="ECO:0000256" key="6">
    <source>
        <dbReference type="ARBA" id="ARBA00004613"/>
    </source>
</evidence>
<evidence type="ECO:0000256" key="9">
    <source>
        <dbReference type="ARBA" id="ARBA00022723"/>
    </source>
</evidence>
<dbReference type="Pfam" id="PF13202">
    <property type="entry name" value="EF-hand_5"/>
    <property type="match status" value="1"/>
</dbReference>